<evidence type="ECO:0000313" key="3">
    <source>
        <dbReference type="Proteomes" id="UP001382727"/>
    </source>
</evidence>
<name>A0ABZ2MHQ4_9MICO</name>
<reference evidence="2 3" key="1">
    <citation type="submission" date="2024-02" db="EMBL/GenBank/DDBJ databases">
        <title>Janibacter sp. nov., isolated from gut of marine sandworm.</title>
        <authorList>
            <person name="Kim B."/>
            <person name="Jun M.O."/>
            <person name="Shin N.-R."/>
        </authorList>
    </citation>
    <scope>NUCLEOTIDE SEQUENCE [LARGE SCALE GENOMIC DNA]</scope>
    <source>
        <strain evidence="2 3">A1S7</strain>
    </source>
</reference>
<dbReference type="InterPro" id="IPR029044">
    <property type="entry name" value="Nucleotide-diphossugar_trans"/>
</dbReference>
<evidence type="ECO:0000313" key="2">
    <source>
        <dbReference type="EMBL" id="WXB76538.1"/>
    </source>
</evidence>
<dbReference type="PANTHER" id="PTHR43777:SF1">
    <property type="entry name" value="MOLYBDENUM COFACTOR CYTIDYLYLTRANSFERASE"/>
    <property type="match status" value="1"/>
</dbReference>
<accession>A0ABZ2MHQ4</accession>
<dbReference type="Gene3D" id="3.90.550.10">
    <property type="entry name" value="Spore Coat Polysaccharide Biosynthesis Protein SpsA, Chain A"/>
    <property type="match status" value="1"/>
</dbReference>
<protein>
    <submittedName>
        <fullName evidence="2">Nucleotidyltransferase family protein</fullName>
    </submittedName>
</protein>
<dbReference type="Proteomes" id="UP001382727">
    <property type="component" value="Chromosome"/>
</dbReference>
<organism evidence="2 3">
    <name type="scientific">Janibacter alittae</name>
    <dbReference type="NCBI Taxonomy" id="3115209"/>
    <lineage>
        <taxon>Bacteria</taxon>
        <taxon>Bacillati</taxon>
        <taxon>Actinomycetota</taxon>
        <taxon>Actinomycetes</taxon>
        <taxon>Micrococcales</taxon>
        <taxon>Intrasporangiaceae</taxon>
        <taxon>Janibacter</taxon>
    </lineage>
</organism>
<feature type="domain" description="MobA-like NTP transferase" evidence="1">
    <location>
        <begin position="6"/>
        <end position="166"/>
    </location>
</feature>
<keyword evidence="3" id="KW-1185">Reference proteome</keyword>
<proteinExistence type="predicted"/>
<dbReference type="EMBL" id="CP144913">
    <property type="protein sequence ID" value="WXB76538.1"/>
    <property type="molecule type" value="Genomic_DNA"/>
</dbReference>
<dbReference type="SUPFAM" id="SSF53448">
    <property type="entry name" value="Nucleotide-diphospho-sugar transferases"/>
    <property type="match status" value="1"/>
</dbReference>
<dbReference type="PANTHER" id="PTHR43777">
    <property type="entry name" value="MOLYBDENUM COFACTOR CYTIDYLYLTRANSFERASE"/>
    <property type="match status" value="1"/>
</dbReference>
<gene>
    <name evidence="2" type="ORF">V1351_00345</name>
</gene>
<dbReference type="Pfam" id="PF12804">
    <property type="entry name" value="NTP_transf_3"/>
    <property type="match status" value="1"/>
</dbReference>
<dbReference type="CDD" id="cd04182">
    <property type="entry name" value="GT_2_like_f"/>
    <property type="match status" value="1"/>
</dbReference>
<dbReference type="RefSeq" id="WP_338749611.1">
    <property type="nucleotide sequence ID" value="NZ_CP144913.1"/>
</dbReference>
<sequence length="187" mass="19346">MANVSGLVLAAGAGRRMGMPKALVTDPDGTPWLARAVGVLRDGGCADVTVVLGACGGRAAGLVPDVPHLLCPDWDEGIGASLAHGLRHLTARPQVDAVLVHLVDLPDVTADIPRRLLAKGAGRDDLRRAVYDGVPGHPALLGRHHWAPLVAELAGDRGANAYLRRHGALEVECGDLASGLDVDSPQV</sequence>
<dbReference type="InterPro" id="IPR025877">
    <property type="entry name" value="MobA-like_NTP_Trfase"/>
</dbReference>
<evidence type="ECO:0000259" key="1">
    <source>
        <dbReference type="Pfam" id="PF12804"/>
    </source>
</evidence>